<protein>
    <submittedName>
        <fullName evidence="1">Uncharacterized protein</fullName>
    </submittedName>
</protein>
<proteinExistence type="predicted"/>
<accession>A0A5P8VVY8</accession>
<dbReference type="EMBL" id="CP045226">
    <property type="protein sequence ID" value="QFS44583.1"/>
    <property type="molecule type" value="Genomic_DNA"/>
</dbReference>
<evidence type="ECO:0000313" key="1">
    <source>
        <dbReference type="EMBL" id="QFS44583.1"/>
    </source>
</evidence>
<organism evidence="1 2">
    <name type="scientific">Nostoc sphaeroides CCNUC1</name>
    <dbReference type="NCBI Taxonomy" id="2653204"/>
    <lineage>
        <taxon>Bacteria</taxon>
        <taxon>Bacillati</taxon>
        <taxon>Cyanobacteriota</taxon>
        <taxon>Cyanophyceae</taxon>
        <taxon>Nostocales</taxon>
        <taxon>Nostocaceae</taxon>
        <taxon>Nostoc</taxon>
    </lineage>
</organism>
<dbReference type="RefSeq" id="WP_152588691.1">
    <property type="nucleotide sequence ID" value="NZ_CP045226.1"/>
</dbReference>
<dbReference type="Proteomes" id="UP000326678">
    <property type="component" value="Chromosome Gxm1"/>
</dbReference>
<dbReference type="AlphaFoldDB" id="A0A5P8VVY8"/>
<keyword evidence="2" id="KW-1185">Reference proteome</keyword>
<gene>
    <name evidence="1" type="ORF">GXM_02058</name>
</gene>
<name>A0A5P8VVY8_9NOSO</name>
<sequence>MQFFELLTAYDLFKKLEQDLKDLEHSYQDTRFAYNLFVTAEHLPDWLDKRDLVRKYAILRITSHLANGAKHFHLRDTRHKSIIKTEKDRVFEPGVFEPGVFNEPLVIYLSNEEAQELGTETIDALTLAKEVIKFWEPYVTKPVT</sequence>
<evidence type="ECO:0000313" key="2">
    <source>
        <dbReference type="Proteomes" id="UP000326678"/>
    </source>
</evidence>
<dbReference type="KEGG" id="nsh:GXM_02058"/>
<reference evidence="1 2" key="1">
    <citation type="submission" date="2019-10" db="EMBL/GenBank/DDBJ databases">
        <title>Genomic and transcriptomic insights into the perfect genentic adaptation of a filamentous nitrogen-fixing cyanobacterium to rice fields.</title>
        <authorList>
            <person name="Chen Z."/>
        </authorList>
    </citation>
    <scope>NUCLEOTIDE SEQUENCE [LARGE SCALE GENOMIC DNA]</scope>
    <source>
        <strain evidence="1">CCNUC1</strain>
    </source>
</reference>